<sequence length="514" mass="59244">MAPFNFNVFMLLSLLSIVVTHIDAIKPLHLQEFSDFNRTSFPPGFVFGTASSAFQYEGAVREGGKGPSIWDTFTHKYPEKIRDRHNGDVADDSYHRYKEDIGIMKDLNMDAYRFSISWSRVLPKGKFSGGVNQEGINYYNDLINEVLAKGMQPYVTLFHWDVPQALEDEYDGFLSRRIVDDFRDYAELCFKEFGDRVKHWITLNEPWSVSMNAYAYGKFAPGRCSDWLNLNCTGGDSGTEPYLAAHYQLLAHAAAVKLYRTKYQASQNGKIGITLLSHWYEPASQAKSDVDAALRGLDFMFGWYMHPITKGNYPKSMRSLVGNRLPRFSKKESKNLKGSFDFLGLNYYSSFYAADAPHPRNARPAIQTDSLINATFEHNGKPLGPMSASSWLCIYPRGFRQLLLYVKKHYNDPVIYITENGRDEFNDPTLSLEESLLDTDRIDYFYRHLYYLQTAISRDGVNVKGYFAWSLLDNFEWESGFSLRFGLVFVDFKDNLKRHPKLSAHWFKNFLKRS</sequence>
<comment type="similarity">
    <text evidence="1 4">Belongs to the glycosyl hydrolase 1 family.</text>
</comment>
<dbReference type="InterPro" id="IPR033132">
    <property type="entry name" value="GH_1_N_CS"/>
</dbReference>
<evidence type="ECO:0000256" key="5">
    <source>
        <dbReference type="SAM" id="SignalP"/>
    </source>
</evidence>
<evidence type="ECO:0000313" key="8">
    <source>
        <dbReference type="Proteomes" id="UP000002051"/>
    </source>
</evidence>
<dbReference type="GO" id="GO:0005975">
    <property type="term" value="P:carbohydrate metabolic process"/>
    <property type="evidence" value="ECO:0007669"/>
    <property type="project" value="InterPro"/>
</dbReference>
<dbReference type="FunFam" id="3.20.20.80:FF:000020">
    <property type="entry name" value="Beta-glucosidase 12"/>
    <property type="match status" value="1"/>
</dbReference>
<feature type="signal peptide" evidence="5">
    <location>
        <begin position="1"/>
        <end position="24"/>
    </location>
</feature>
<dbReference type="Gene3D" id="3.20.20.80">
    <property type="entry name" value="Glycosidases"/>
    <property type="match status" value="1"/>
</dbReference>
<reference evidence="6 8" key="1">
    <citation type="journal article" date="2011" name="Nature">
        <title>The Medicago genome provides insight into the evolution of rhizobial symbioses.</title>
        <authorList>
            <person name="Young N.D."/>
            <person name="Debelle F."/>
            <person name="Oldroyd G.E."/>
            <person name="Geurts R."/>
            <person name="Cannon S.B."/>
            <person name="Udvardi M.K."/>
            <person name="Benedito V.A."/>
            <person name="Mayer K.F."/>
            <person name="Gouzy J."/>
            <person name="Schoof H."/>
            <person name="Van de Peer Y."/>
            <person name="Proost S."/>
            <person name="Cook D.R."/>
            <person name="Meyers B.C."/>
            <person name="Spannagl M."/>
            <person name="Cheung F."/>
            <person name="De Mita S."/>
            <person name="Krishnakumar V."/>
            <person name="Gundlach H."/>
            <person name="Zhou S."/>
            <person name="Mudge J."/>
            <person name="Bharti A.K."/>
            <person name="Murray J.D."/>
            <person name="Naoumkina M.A."/>
            <person name="Rosen B."/>
            <person name="Silverstein K.A."/>
            <person name="Tang H."/>
            <person name="Rombauts S."/>
            <person name="Zhao P.X."/>
            <person name="Zhou P."/>
            <person name="Barbe V."/>
            <person name="Bardou P."/>
            <person name="Bechner M."/>
            <person name="Bellec A."/>
            <person name="Berger A."/>
            <person name="Berges H."/>
            <person name="Bidwell S."/>
            <person name="Bisseling T."/>
            <person name="Choisne N."/>
            <person name="Couloux A."/>
            <person name="Denny R."/>
            <person name="Deshpande S."/>
            <person name="Dai X."/>
            <person name="Doyle J.J."/>
            <person name="Dudez A.M."/>
            <person name="Farmer A.D."/>
            <person name="Fouteau S."/>
            <person name="Franken C."/>
            <person name="Gibelin C."/>
            <person name="Gish J."/>
            <person name="Goldstein S."/>
            <person name="Gonzalez A.J."/>
            <person name="Green P.J."/>
            <person name="Hallab A."/>
            <person name="Hartog M."/>
            <person name="Hua A."/>
            <person name="Humphray S.J."/>
            <person name="Jeong D.H."/>
            <person name="Jing Y."/>
            <person name="Jocker A."/>
            <person name="Kenton S.M."/>
            <person name="Kim D.J."/>
            <person name="Klee K."/>
            <person name="Lai H."/>
            <person name="Lang C."/>
            <person name="Lin S."/>
            <person name="Macmil S.L."/>
            <person name="Magdelenat G."/>
            <person name="Matthews L."/>
            <person name="McCorrison J."/>
            <person name="Monaghan E.L."/>
            <person name="Mun J.H."/>
            <person name="Najar F.Z."/>
            <person name="Nicholson C."/>
            <person name="Noirot C."/>
            <person name="O'Bleness M."/>
            <person name="Paule C.R."/>
            <person name="Poulain J."/>
            <person name="Prion F."/>
            <person name="Qin B."/>
            <person name="Qu C."/>
            <person name="Retzel E.F."/>
            <person name="Riddle C."/>
            <person name="Sallet E."/>
            <person name="Samain S."/>
            <person name="Samson N."/>
            <person name="Sanders I."/>
            <person name="Saurat O."/>
            <person name="Scarpelli C."/>
            <person name="Schiex T."/>
            <person name="Segurens B."/>
            <person name="Severin A.J."/>
            <person name="Sherrier D.J."/>
            <person name="Shi R."/>
            <person name="Sims S."/>
            <person name="Singer S.R."/>
            <person name="Sinharoy S."/>
            <person name="Sterck L."/>
            <person name="Viollet A."/>
            <person name="Wang B.B."/>
            <person name="Wang K."/>
            <person name="Wang M."/>
            <person name="Wang X."/>
            <person name="Warfsmann J."/>
            <person name="Weissenbach J."/>
            <person name="White D.D."/>
            <person name="White J.D."/>
            <person name="Wiley G.B."/>
            <person name="Wincker P."/>
            <person name="Xing Y."/>
            <person name="Yang L."/>
            <person name="Yao Z."/>
            <person name="Ying F."/>
            <person name="Zhai J."/>
            <person name="Zhou L."/>
            <person name="Zuber A."/>
            <person name="Denarie J."/>
            <person name="Dixon R.A."/>
            <person name="May G.D."/>
            <person name="Schwartz D.C."/>
            <person name="Rogers J."/>
            <person name="Quetier F."/>
            <person name="Town C.D."/>
            <person name="Roe B.A."/>
        </authorList>
    </citation>
    <scope>NUCLEOTIDE SEQUENCE [LARGE SCALE GENOMIC DNA]</scope>
    <source>
        <strain evidence="6">A17</strain>
        <strain evidence="7 8">cv. Jemalong A17</strain>
    </source>
</reference>
<protein>
    <submittedName>
        <fullName evidence="6">Cyanogenic beta-glucosidase, putative</fullName>
    </submittedName>
</protein>
<dbReference type="ExpressionAtlas" id="A0A072ULL3">
    <property type="expression patterns" value="differential"/>
</dbReference>
<accession>A0A072ULL3</accession>
<dbReference type="InterPro" id="IPR001360">
    <property type="entry name" value="Glyco_hydro_1"/>
</dbReference>
<feature type="chain" id="PRO_5014499784" evidence="5">
    <location>
        <begin position="25"/>
        <end position="514"/>
    </location>
</feature>
<evidence type="ECO:0000256" key="3">
    <source>
        <dbReference type="ARBA" id="ARBA00023295"/>
    </source>
</evidence>
<dbReference type="PANTHER" id="PTHR10353">
    <property type="entry name" value="GLYCOSYL HYDROLASE"/>
    <property type="match status" value="1"/>
</dbReference>
<dbReference type="OrthoDB" id="1336840at2759"/>
<keyword evidence="5" id="KW-0732">Signal</keyword>
<keyword evidence="3" id="KW-0326">Glycosidase</keyword>
<evidence type="ECO:0000313" key="6">
    <source>
        <dbReference type="EMBL" id="KEH30276.1"/>
    </source>
</evidence>
<keyword evidence="8" id="KW-1185">Reference proteome</keyword>
<dbReference type="InterPro" id="IPR017853">
    <property type="entry name" value="GH"/>
</dbReference>
<dbReference type="GO" id="GO:0008422">
    <property type="term" value="F:beta-glucosidase activity"/>
    <property type="evidence" value="ECO:0000318"/>
    <property type="project" value="GO_Central"/>
</dbReference>
<gene>
    <name evidence="7" type="primary">25492624</name>
    <name evidence="6" type="ordered locus">MTR_4g066240</name>
</gene>
<reference evidence="6 8" key="2">
    <citation type="journal article" date="2014" name="BMC Genomics">
        <title>An improved genome release (version Mt4.0) for the model legume Medicago truncatula.</title>
        <authorList>
            <person name="Tang H."/>
            <person name="Krishnakumar V."/>
            <person name="Bidwell S."/>
            <person name="Rosen B."/>
            <person name="Chan A."/>
            <person name="Zhou S."/>
            <person name="Gentzbittel L."/>
            <person name="Childs K.L."/>
            <person name="Yandell M."/>
            <person name="Gundlach H."/>
            <person name="Mayer K.F."/>
            <person name="Schwartz D.C."/>
            <person name="Town C.D."/>
        </authorList>
    </citation>
    <scope>GENOME REANNOTATION</scope>
    <source>
        <strain evidence="6">A17</strain>
        <strain evidence="7 8">cv. Jemalong A17</strain>
    </source>
</reference>
<keyword evidence="2" id="KW-0378">Hydrolase</keyword>
<dbReference type="PROSITE" id="PS00653">
    <property type="entry name" value="GLYCOSYL_HYDROL_F1_2"/>
    <property type="match status" value="1"/>
</dbReference>
<reference evidence="7" key="3">
    <citation type="submission" date="2015-04" db="UniProtKB">
        <authorList>
            <consortium name="EnsemblPlants"/>
        </authorList>
    </citation>
    <scope>IDENTIFICATION</scope>
    <source>
        <strain evidence="7">cv. Jemalong A17</strain>
    </source>
</reference>
<evidence type="ECO:0000256" key="2">
    <source>
        <dbReference type="ARBA" id="ARBA00022801"/>
    </source>
</evidence>
<dbReference type="Pfam" id="PF00232">
    <property type="entry name" value="Glyco_hydro_1"/>
    <property type="match status" value="1"/>
</dbReference>
<organism evidence="6 8">
    <name type="scientific">Medicago truncatula</name>
    <name type="common">Barrel medic</name>
    <name type="synonym">Medicago tribuloides</name>
    <dbReference type="NCBI Taxonomy" id="3880"/>
    <lineage>
        <taxon>Eukaryota</taxon>
        <taxon>Viridiplantae</taxon>
        <taxon>Streptophyta</taxon>
        <taxon>Embryophyta</taxon>
        <taxon>Tracheophyta</taxon>
        <taxon>Spermatophyta</taxon>
        <taxon>Magnoliopsida</taxon>
        <taxon>eudicotyledons</taxon>
        <taxon>Gunneridae</taxon>
        <taxon>Pentapetalae</taxon>
        <taxon>rosids</taxon>
        <taxon>fabids</taxon>
        <taxon>Fabales</taxon>
        <taxon>Fabaceae</taxon>
        <taxon>Papilionoideae</taxon>
        <taxon>50 kb inversion clade</taxon>
        <taxon>NPAAA clade</taxon>
        <taxon>Hologalegina</taxon>
        <taxon>IRL clade</taxon>
        <taxon>Trifolieae</taxon>
        <taxon>Medicago</taxon>
    </lineage>
</organism>
<dbReference type="AlphaFoldDB" id="A0A072ULL3"/>
<evidence type="ECO:0000313" key="7">
    <source>
        <dbReference type="EnsemblPlants" id="KEH30276"/>
    </source>
</evidence>
<dbReference type="STRING" id="3880.A0A072ULL3"/>
<dbReference type="PRINTS" id="PR00131">
    <property type="entry name" value="GLHYDRLASE1"/>
</dbReference>
<dbReference type="EMBL" id="CM001220">
    <property type="protein sequence ID" value="KEH30276.1"/>
    <property type="molecule type" value="Genomic_DNA"/>
</dbReference>
<proteinExistence type="inferred from homology"/>
<dbReference type="Proteomes" id="UP000002051">
    <property type="component" value="Chromosome 4"/>
</dbReference>
<name>A0A072ULL3_MEDTR</name>
<dbReference type="EnsemblPlants" id="KEH30276">
    <property type="protein sequence ID" value="KEH30276"/>
    <property type="gene ID" value="MTR_4g066240"/>
</dbReference>
<evidence type="ECO:0000256" key="4">
    <source>
        <dbReference type="RuleBase" id="RU003690"/>
    </source>
</evidence>
<evidence type="ECO:0000256" key="1">
    <source>
        <dbReference type="ARBA" id="ARBA00010838"/>
    </source>
</evidence>
<dbReference type="PANTHER" id="PTHR10353:SF240">
    <property type="entry name" value="BETA-GLUCOSIDASE, PUTATIVE-RELATED"/>
    <property type="match status" value="1"/>
</dbReference>
<dbReference type="SUPFAM" id="SSF51445">
    <property type="entry name" value="(Trans)glycosidases"/>
    <property type="match status" value="1"/>
</dbReference>